<keyword evidence="1" id="KW-0175">Coiled coil</keyword>
<dbReference type="AlphaFoldDB" id="A0A518B8Z7"/>
<accession>A0A518B8Z7</accession>
<gene>
    <name evidence="4" type="ORF">Pan216_43210</name>
</gene>
<evidence type="ECO:0000313" key="4">
    <source>
        <dbReference type="EMBL" id="QDU63441.1"/>
    </source>
</evidence>
<feature type="coiled-coil region" evidence="1">
    <location>
        <begin position="86"/>
        <end position="113"/>
    </location>
</feature>
<evidence type="ECO:0000256" key="1">
    <source>
        <dbReference type="SAM" id="Coils"/>
    </source>
</evidence>
<evidence type="ECO:0008006" key="6">
    <source>
        <dbReference type="Google" id="ProtNLM"/>
    </source>
</evidence>
<feature type="region of interest" description="Disordered" evidence="2">
    <location>
        <begin position="185"/>
        <end position="232"/>
    </location>
</feature>
<proteinExistence type="predicted"/>
<feature type="signal peptide" evidence="3">
    <location>
        <begin position="1"/>
        <end position="34"/>
    </location>
</feature>
<evidence type="ECO:0000256" key="2">
    <source>
        <dbReference type="SAM" id="MobiDB-lite"/>
    </source>
</evidence>
<feature type="compositionally biased region" description="Basic and acidic residues" evidence="2">
    <location>
        <begin position="185"/>
        <end position="204"/>
    </location>
</feature>
<sequence length="232" mass="27143" precursor="true">MIGLTRMVTKGGATRGLLLAVLALALCGNSGLFAEEDATRKDAAKRPVARQRDSASEIDEKAVIAFVDEHHAELALLLKRLRQHSDDQYRKALRSLNKQFRRLEKRRSSDETRYQLELDTWKVKSRIELLRARIMVTPDEDQRKELEELARRRIDLEIAILEYESDRLRRRAELMRQRVERLRRDRDKRAEEEVRRAFATEKKPSKNPKASEPTKGLRKASSTKNKKDNENR</sequence>
<keyword evidence="3" id="KW-0732">Signal</keyword>
<name>A0A518B8Z7_9BACT</name>
<reference evidence="4 5" key="1">
    <citation type="submission" date="2019-02" db="EMBL/GenBank/DDBJ databases">
        <title>Deep-cultivation of Planctomycetes and their phenomic and genomic characterization uncovers novel biology.</title>
        <authorList>
            <person name="Wiegand S."/>
            <person name="Jogler M."/>
            <person name="Boedeker C."/>
            <person name="Pinto D."/>
            <person name="Vollmers J."/>
            <person name="Rivas-Marin E."/>
            <person name="Kohn T."/>
            <person name="Peeters S.H."/>
            <person name="Heuer A."/>
            <person name="Rast P."/>
            <person name="Oberbeckmann S."/>
            <person name="Bunk B."/>
            <person name="Jeske O."/>
            <person name="Meyerdierks A."/>
            <person name="Storesund J.E."/>
            <person name="Kallscheuer N."/>
            <person name="Luecker S."/>
            <person name="Lage O.M."/>
            <person name="Pohl T."/>
            <person name="Merkel B.J."/>
            <person name="Hornburger P."/>
            <person name="Mueller R.-W."/>
            <person name="Bruemmer F."/>
            <person name="Labrenz M."/>
            <person name="Spormann A.M."/>
            <person name="Op den Camp H."/>
            <person name="Overmann J."/>
            <person name="Amann R."/>
            <person name="Jetten M.S.M."/>
            <person name="Mascher T."/>
            <person name="Medema M.H."/>
            <person name="Devos D.P."/>
            <person name="Kaster A.-K."/>
            <person name="Ovreas L."/>
            <person name="Rohde M."/>
            <person name="Galperin M.Y."/>
            <person name="Jogler C."/>
        </authorList>
    </citation>
    <scope>NUCLEOTIDE SEQUENCE [LARGE SCALE GENOMIC DNA]</scope>
    <source>
        <strain evidence="4 5">Pan216</strain>
    </source>
</reference>
<dbReference type="KEGG" id="knv:Pan216_43210"/>
<evidence type="ECO:0000256" key="3">
    <source>
        <dbReference type="SAM" id="SignalP"/>
    </source>
</evidence>
<organism evidence="4 5">
    <name type="scientific">Kolteria novifilia</name>
    <dbReference type="NCBI Taxonomy" id="2527975"/>
    <lineage>
        <taxon>Bacteria</taxon>
        <taxon>Pseudomonadati</taxon>
        <taxon>Planctomycetota</taxon>
        <taxon>Planctomycetia</taxon>
        <taxon>Kolteriales</taxon>
        <taxon>Kolteriaceae</taxon>
        <taxon>Kolteria</taxon>
    </lineage>
</organism>
<dbReference type="EMBL" id="CP036279">
    <property type="protein sequence ID" value="QDU63441.1"/>
    <property type="molecule type" value="Genomic_DNA"/>
</dbReference>
<evidence type="ECO:0000313" key="5">
    <source>
        <dbReference type="Proteomes" id="UP000317093"/>
    </source>
</evidence>
<protein>
    <recommendedName>
        <fullName evidence="6">LTXXQ motif protein</fullName>
    </recommendedName>
</protein>
<keyword evidence="5" id="KW-1185">Reference proteome</keyword>
<feature type="chain" id="PRO_5022195975" description="LTXXQ motif protein" evidence="3">
    <location>
        <begin position="35"/>
        <end position="232"/>
    </location>
</feature>
<dbReference type="Proteomes" id="UP000317093">
    <property type="component" value="Chromosome"/>
</dbReference>